<reference evidence="1 2" key="1">
    <citation type="journal article" date="2011" name="BMC Genomics">
        <title>Genomic insights into an obligate epibiotic bacterial predator: Micavibrio aeruginosavorus ARL-13.</title>
        <authorList>
            <person name="Wang Z."/>
            <person name="Kadouri D."/>
            <person name="Wu M."/>
        </authorList>
    </citation>
    <scope>NUCLEOTIDE SEQUENCE [LARGE SCALE GENOMIC DNA]</scope>
    <source>
        <strain evidence="1 2">ARL-13</strain>
    </source>
</reference>
<name>G2KQA7_MICAA</name>
<evidence type="ECO:0000313" key="1">
    <source>
        <dbReference type="EMBL" id="AEP08649.1"/>
    </source>
</evidence>
<dbReference type="Proteomes" id="UP000009286">
    <property type="component" value="Chromosome"/>
</dbReference>
<dbReference type="KEGG" id="mai:MICA_304"/>
<organism evidence="1 2">
    <name type="scientific">Micavibrio aeruginosavorus (strain ARL-13)</name>
    <dbReference type="NCBI Taxonomy" id="856793"/>
    <lineage>
        <taxon>Bacteria</taxon>
        <taxon>Pseudomonadati</taxon>
        <taxon>Bdellovibrionota</taxon>
        <taxon>Bdellovibrionia</taxon>
        <taxon>Bdellovibrionales</taxon>
        <taxon>Pseudobdellovibrionaceae</taxon>
        <taxon>Micavibrio</taxon>
    </lineage>
</organism>
<keyword evidence="2" id="KW-1185">Reference proteome</keyword>
<gene>
    <name evidence="1" type="ordered locus">MICA_304</name>
</gene>
<dbReference type="HOGENOM" id="CLU_3201976_0_0_5"/>
<dbReference type="STRING" id="856793.MICA_304"/>
<sequence length="45" mass="5433">MHTQSFQDQFFSQPMYQQFNRVVTQFESDENEPAVVKYLRANSQM</sequence>
<dbReference type="EMBL" id="CP002382">
    <property type="protein sequence ID" value="AEP08649.1"/>
    <property type="molecule type" value="Genomic_DNA"/>
</dbReference>
<accession>G2KQA7</accession>
<proteinExistence type="predicted"/>
<evidence type="ECO:0000313" key="2">
    <source>
        <dbReference type="Proteomes" id="UP000009286"/>
    </source>
</evidence>
<dbReference type="AlphaFoldDB" id="G2KQA7"/>
<dbReference type="RefSeq" id="WP_014101872.1">
    <property type="nucleotide sequence ID" value="NC_016026.1"/>
</dbReference>
<protein>
    <submittedName>
        <fullName evidence="1">Uncharacterized protein</fullName>
    </submittedName>
</protein>